<accession>A0A8E2DL73</accession>
<name>A0A8E2DL73_9APHY</name>
<dbReference type="Proteomes" id="UP000250043">
    <property type="component" value="Unassembled WGS sequence"/>
</dbReference>
<evidence type="ECO:0000313" key="3">
    <source>
        <dbReference type="Proteomes" id="UP000250043"/>
    </source>
</evidence>
<evidence type="ECO:0000256" key="1">
    <source>
        <dbReference type="SAM" id="MobiDB-lite"/>
    </source>
</evidence>
<protein>
    <submittedName>
        <fullName evidence="2">Uncharacterized protein</fullName>
    </submittedName>
</protein>
<keyword evidence="3" id="KW-1185">Reference proteome</keyword>
<dbReference type="AlphaFoldDB" id="A0A8E2DL73"/>
<feature type="region of interest" description="Disordered" evidence="1">
    <location>
        <begin position="306"/>
        <end position="325"/>
    </location>
</feature>
<proteinExistence type="predicted"/>
<evidence type="ECO:0000313" key="2">
    <source>
        <dbReference type="EMBL" id="OCH90761.1"/>
    </source>
</evidence>
<reference evidence="2 3" key="1">
    <citation type="submission" date="2016-07" db="EMBL/GenBank/DDBJ databases">
        <title>Draft genome of the white-rot fungus Obba rivulosa 3A-2.</title>
        <authorList>
            <consortium name="DOE Joint Genome Institute"/>
            <person name="Miettinen O."/>
            <person name="Riley R."/>
            <person name="Acob R."/>
            <person name="Barry K."/>
            <person name="Cullen D."/>
            <person name="De Vries R."/>
            <person name="Hainaut M."/>
            <person name="Hatakka A."/>
            <person name="Henrissat B."/>
            <person name="Hilden K."/>
            <person name="Kuo R."/>
            <person name="Labutti K."/>
            <person name="Lipzen A."/>
            <person name="Makela M.R."/>
            <person name="Sandor L."/>
            <person name="Spatafora J.W."/>
            <person name="Grigoriev I.V."/>
            <person name="Hibbett D.S."/>
        </authorList>
    </citation>
    <scope>NUCLEOTIDE SEQUENCE [LARGE SCALE GENOMIC DNA]</scope>
    <source>
        <strain evidence="2 3">3A-2</strain>
    </source>
</reference>
<dbReference type="EMBL" id="KV722398">
    <property type="protein sequence ID" value="OCH90761.1"/>
    <property type="molecule type" value="Genomic_DNA"/>
</dbReference>
<sequence>MAAQPHHRRDFRTGLFKKHSNGIACVVRPSRERVVLGERDVIHSTLESRTQETHGDDQLEFQRSAMLGSHSCISLIQETNECKNLAATTYQTKVMISERKSSLPETSCFAGVCERPDEPCAHVSKMWAGHSRDTLGTWKGFNSKQARAALLLWRGRLPSKLPVRLRRIKPRLPEDISTAAGNILGLDALSEVPAAMLPETRAQMADDVNVSSRPMLVVARVKARCWHGHSKAPSAVQHKFSATGTGHPFAVDLHFLSCCKPCGLHARSGWQGLSERSLSASDRILTLLRTLMSGSERAVDRVHSAKPVMEGRTPGSWQRPGLSGA</sequence>
<organism evidence="2 3">
    <name type="scientific">Obba rivulosa</name>
    <dbReference type="NCBI Taxonomy" id="1052685"/>
    <lineage>
        <taxon>Eukaryota</taxon>
        <taxon>Fungi</taxon>
        <taxon>Dikarya</taxon>
        <taxon>Basidiomycota</taxon>
        <taxon>Agaricomycotina</taxon>
        <taxon>Agaricomycetes</taxon>
        <taxon>Polyporales</taxon>
        <taxon>Gelatoporiaceae</taxon>
        <taxon>Obba</taxon>
    </lineage>
</organism>
<gene>
    <name evidence="2" type="ORF">OBBRIDRAFT_803747</name>
</gene>